<feature type="region of interest" description="Disordered" evidence="2">
    <location>
        <begin position="301"/>
        <end position="352"/>
    </location>
</feature>
<dbReference type="InterPro" id="IPR001932">
    <property type="entry name" value="PPM-type_phosphatase-like_dom"/>
</dbReference>
<protein>
    <recommendedName>
        <fullName evidence="1">Protein phosphatase</fullName>
        <ecNumber evidence="1">3.1.3.16</ecNumber>
    </recommendedName>
</protein>
<dbReference type="PANTHER" id="PTHR12320">
    <property type="entry name" value="PROTEIN PHOSPHATASE 2C"/>
    <property type="match status" value="1"/>
</dbReference>
<dbReference type="EMBL" id="JBBXMP010000010">
    <property type="protein sequence ID" value="KAL0069719.1"/>
    <property type="molecule type" value="Genomic_DNA"/>
</dbReference>
<feature type="compositionally biased region" description="Polar residues" evidence="2">
    <location>
        <begin position="98"/>
        <end position="112"/>
    </location>
</feature>
<feature type="region of interest" description="Disordered" evidence="2">
    <location>
        <begin position="530"/>
        <end position="564"/>
    </location>
</feature>
<dbReference type="Proteomes" id="UP001437256">
    <property type="component" value="Unassembled WGS sequence"/>
</dbReference>
<keyword evidence="5" id="KW-1185">Reference proteome</keyword>
<comment type="catalytic activity">
    <reaction evidence="1">
        <text>O-phospho-L-threonyl-[protein] + H2O = L-threonyl-[protein] + phosphate</text>
        <dbReference type="Rhea" id="RHEA:47004"/>
        <dbReference type="Rhea" id="RHEA-COMP:11060"/>
        <dbReference type="Rhea" id="RHEA-COMP:11605"/>
        <dbReference type="ChEBI" id="CHEBI:15377"/>
        <dbReference type="ChEBI" id="CHEBI:30013"/>
        <dbReference type="ChEBI" id="CHEBI:43474"/>
        <dbReference type="ChEBI" id="CHEBI:61977"/>
        <dbReference type="EC" id="3.1.3.16"/>
    </reaction>
</comment>
<organism evidence="4 5">
    <name type="scientific">Marasmius tenuissimus</name>
    <dbReference type="NCBI Taxonomy" id="585030"/>
    <lineage>
        <taxon>Eukaryota</taxon>
        <taxon>Fungi</taxon>
        <taxon>Dikarya</taxon>
        <taxon>Basidiomycota</taxon>
        <taxon>Agaricomycotina</taxon>
        <taxon>Agaricomycetes</taxon>
        <taxon>Agaricomycetidae</taxon>
        <taxon>Agaricales</taxon>
        <taxon>Marasmiineae</taxon>
        <taxon>Marasmiaceae</taxon>
        <taxon>Marasmius</taxon>
    </lineage>
</organism>
<feature type="compositionally biased region" description="Basic and acidic residues" evidence="2">
    <location>
        <begin position="343"/>
        <end position="352"/>
    </location>
</feature>
<keyword evidence="1" id="KW-0464">Manganese</keyword>
<feature type="compositionally biased region" description="Polar residues" evidence="2">
    <location>
        <begin position="137"/>
        <end position="147"/>
    </location>
</feature>
<dbReference type="PANTHER" id="PTHR12320:SF84">
    <property type="entry name" value="PROTEIN PHOSPHATASE"/>
    <property type="match status" value="1"/>
</dbReference>
<proteinExistence type="inferred from homology"/>
<comment type="cofactor">
    <cofactor evidence="1">
        <name>Mg(2+)</name>
        <dbReference type="ChEBI" id="CHEBI:18420"/>
    </cofactor>
</comment>
<gene>
    <name evidence="4" type="ORF">AAF712_002988</name>
</gene>
<keyword evidence="1" id="KW-0378">Hydrolase</keyword>
<comment type="cofactor">
    <cofactor evidence="1">
        <name>Mn(2+)</name>
        <dbReference type="ChEBI" id="CHEBI:29035"/>
    </cofactor>
</comment>
<name>A0ABR3A8P7_9AGAR</name>
<dbReference type="EC" id="3.1.3.16" evidence="1"/>
<evidence type="ECO:0000313" key="5">
    <source>
        <dbReference type="Proteomes" id="UP001437256"/>
    </source>
</evidence>
<keyword evidence="1" id="KW-0460">Magnesium</keyword>
<comment type="similarity">
    <text evidence="1">Belongs to the PP2C family.</text>
</comment>
<keyword evidence="1" id="KW-0479">Metal-binding</keyword>
<dbReference type="SMART" id="SM00332">
    <property type="entry name" value="PP2Cc"/>
    <property type="match status" value="1"/>
</dbReference>
<evidence type="ECO:0000256" key="2">
    <source>
        <dbReference type="SAM" id="MobiDB-lite"/>
    </source>
</evidence>
<feature type="compositionally biased region" description="Polar residues" evidence="2">
    <location>
        <begin position="333"/>
        <end position="342"/>
    </location>
</feature>
<feature type="domain" description="PPM-type phosphatase" evidence="3">
    <location>
        <begin position="139"/>
        <end position="593"/>
    </location>
</feature>
<dbReference type="InterPro" id="IPR039123">
    <property type="entry name" value="PPTC7"/>
</dbReference>
<sequence length="610" mass="65533">MSAKRFPQKRLPVIVYGRQQRSLYTAPVVSGNPRSPTIQSTAPRILADAGKGSEQHSSNATHHSNNAILALPHPYSSSSSNAPSNPLPSALPNPHYLLNSTSGHSSTQSKQGNVKRRTKKGQKYQLDVGAYGIPKKPSTTSPRNLQNGSLSVSVGEDAYFIREDAIGVADGVGGWSRLGTPSSSTVTPSALFAKHLMHYCSAEIHDFHSTKSAIPPPSSSFSPALSNLLLSSPFYSPFSSPFYSPSSSQWSPFSPPAPPQLFDEFEDMDQQLSEELEELEEGIDVLMLLERAYQKTLDAHVIDPPSTPESSRSNTPPTNPLSSATSASSPHSWYTSLTSTVTPKKDPEKDKVPLMAGSSTVLLAVLDHVPKGQFEVKVEMQPRTDRDGGLETADASDELQAVVKLAHVGDCMGMLVRGDQVVWRSEEMWWNFNTPVQLGPLSPITPANTVTSAQSFTLPVQADDILILASDGLSDNLWDEDVIDEVNRFRQGGWLNSAAIQDTSAADSLLRRRTLAGMLSEALCSRAKKVSGRKKTRSSASKGSNSTSASGTTTPVEGIVEEEEIPFARRAREAGRLFSGGKGDDISVVVAVISPANESAAHEPSQDSPC</sequence>
<feature type="compositionally biased region" description="Low complexity" evidence="2">
    <location>
        <begin position="308"/>
        <end position="332"/>
    </location>
</feature>
<evidence type="ECO:0000256" key="1">
    <source>
        <dbReference type="RuleBase" id="RU366020"/>
    </source>
</evidence>
<feature type="region of interest" description="Disordered" evidence="2">
    <location>
        <begin position="70"/>
        <end position="147"/>
    </location>
</feature>
<comment type="caution">
    <text evidence="4">The sequence shown here is derived from an EMBL/GenBank/DDBJ whole genome shotgun (WGS) entry which is preliminary data.</text>
</comment>
<feature type="compositionally biased region" description="Low complexity" evidence="2">
    <location>
        <begin position="70"/>
        <end position="84"/>
    </location>
</feature>
<feature type="compositionally biased region" description="Basic residues" evidence="2">
    <location>
        <begin position="113"/>
        <end position="122"/>
    </location>
</feature>
<feature type="compositionally biased region" description="Low complexity" evidence="2">
    <location>
        <begin position="538"/>
        <end position="558"/>
    </location>
</feature>
<dbReference type="PROSITE" id="PS51746">
    <property type="entry name" value="PPM_2"/>
    <property type="match status" value="1"/>
</dbReference>
<keyword evidence="1" id="KW-0904">Protein phosphatase</keyword>
<dbReference type="SUPFAM" id="SSF81606">
    <property type="entry name" value="PP2C-like"/>
    <property type="match status" value="1"/>
</dbReference>
<dbReference type="Gene3D" id="3.60.40.10">
    <property type="entry name" value="PPM-type phosphatase domain"/>
    <property type="match status" value="1"/>
</dbReference>
<evidence type="ECO:0000313" key="4">
    <source>
        <dbReference type="EMBL" id="KAL0069719.1"/>
    </source>
</evidence>
<reference evidence="4 5" key="1">
    <citation type="submission" date="2024-05" db="EMBL/GenBank/DDBJ databases">
        <title>A draft genome resource for the thread blight pathogen Marasmius tenuissimus strain MS-2.</title>
        <authorList>
            <person name="Yulfo-Soto G.E."/>
            <person name="Baruah I.K."/>
            <person name="Amoako-Attah I."/>
            <person name="Bukari Y."/>
            <person name="Meinhardt L.W."/>
            <person name="Bailey B.A."/>
            <person name="Cohen S.P."/>
        </authorList>
    </citation>
    <scope>NUCLEOTIDE SEQUENCE [LARGE SCALE GENOMIC DNA]</scope>
    <source>
        <strain evidence="4 5">MS-2</strain>
    </source>
</reference>
<evidence type="ECO:0000259" key="3">
    <source>
        <dbReference type="PROSITE" id="PS51746"/>
    </source>
</evidence>
<dbReference type="InterPro" id="IPR036457">
    <property type="entry name" value="PPM-type-like_dom_sf"/>
</dbReference>
<comment type="catalytic activity">
    <reaction evidence="1">
        <text>O-phospho-L-seryl-[protein] + H2O = L-seryl-[protein] + phosphate</text>
        <dbReference type="Rhea" id="RHEA:20629"/>
        <dbReference type="Rhea" id="RHEA-COMP:9863"/>
        <dbReference type="Rhea" id="RHEA-COMP:11604"/>
        <dbReference type="ChEBI" id="CHEBI:15377"/>
        <dbReference type="ChEBI" id="CHEBI:29999"/>
        <dbReference type="ChEBI" id="CHEBI:43474"/>
        <dbReference type="ChEBI" id="CHEBI:83421"/>
        <dbReference type="EC" id="3.1.3.16"/>
    </reaction>
</comment>
<accession>A0ABR3A8P7</accession>